<comment type="caution">
    <text evidence="1">The sequence shown here is derived from an EMBL/GenBank/DDBJ whole genome shotgun (WGS) entry which is preliminary data.</text>
</comment>
<evidence type="ECO:0000313" key="1">
    <source>
        <dbReference type="EMBL" id="GBN34231.1"/>
    </source>
</evidence>
<organism evidence="1 2">
    <name type="scientific">Araneus ventricosus</name>
    <name type="common">Orbweaver spider</name>
    <name type="synonym">Epeira ventricosa</name>
    <dbReference type="NCBI Taxonomy" id="182803"/>
    <lineage>
        <taxon>Eukaryota</taxon>
        <taxon>Metazoa</taxon>
        <taxon>Ecdysozoa</taxon>
        <taxon>Arthropoda</taxon>
        <taxon>Chelicerata</taxon>
        <taxon>Arachnida</taxon>
        <taxon>Araneae</taxon>
        <taxon>Araneomorphae</taxon>
        <taxon>Entelegynae</taxon>
        <taxon>Araneoidea</taxon>
        <taxon>Araneidae</taxon>
        <taxon>Araneus</taxon>
    </lineage>
</organism>
<reference evidence="1 2" key="1">
    <citation type="journal article" date="2019" name="Sci. Rep.">
        <title>Orb-weaving spider Araneus ventricosus genome elucidates the spidroin gene catalogue.</title>
        <authorList>
            <person name="Kono N."/>
            <person name="Nakamura H."/>
            <person name="Ohtoshi R."/>
            <person name="Moran D.A.P."/>
            <person name="Shinohara A."/>
            <person name="Yoshida Y."/>
            <person name="Fujiwara M."/>
            <person name="Mori M."/>
            <person name="Tomita M."/>
            <person name="Arakawa K."/>
        </authorList>
    </citation>
    <scope>NUCLEOTIDE SEQUENCE [LARGE SCALE GENOMIC DNA]</scope>
</reference>
<evidence type="ECO:0000313" key="2">
    <source>
        <dbReference type="Proteomes" id="UP000499080"/>
    </source>
</evidence>
<dbReference type="EMBL" id="BGPR01008499">
    <property type="protein sequence ID" value="GBN34231.1"/>
    <property type="molecule type" value="Genomic_DNA"/>
</dbReference>
<accession>A0A4Y2N4E6</accession>
<protein>
    <submittedName>
        <fullName evidence="1">Uncharacterized protein</fullName>
    </submittedName>
</protein>
<dbReference type="OrthoDB" id="6141372at2759"/>
<proteinExistence type="predicted"/>
<sequence length="230" mass="26204">MASVCTDIVSRSSSVDVREIDKQAKNPWRWEWLEKQDEGIYLREIIGKLNKGGACYCIVCSKEFPCGSRGFVALTDHVKYEKHKSFLQTWKEHIALPESRCTHDPDCQYPPYCRTKEFRKEESSHGGRFIRTGSLLKYRISPIIPEKRAVAYTSLRGSKVMGGVRNVWLQKNTRPALTSDFAQKTGRLADVSVALWSRIIAFPIRAAHGTPPLLETTCLQRWALRANTTT</sequence>
<dbReference type="Proteomes" id="UP000499080">
    <property type="component" value="Unassembled WGS sequence"/>
</dbReference>
<keyword evidence="2" id="KW-1185">Reference proteome</keyword>
<gene>
    <name evidence="1" type="ORF">AVEN_211445_1</name>
</gene>
<name>A0A4Y2N4E6_ARAVE</name>
<dbReference type="AlphaFoldDB" id="A0A4Y2N4E6"/>